<reference evidence="2 3" key="1">
    <citation type="submission" date="2021-08" db="EMBL/GenBank/DDBJ databases">
        <title>Thermococcus onnuriiensis IOH2.</title>
        <authorList>
            <person name="Park Y.-J."/>
        </authorList>
    </citation>
    <scope>NUCLEOTIDE SEQUENCE [LARGE SCALE GENOMIC DNA]</scope>
    <source>
        <strain evidence="2 3">IOH2</strain>
    </source>
</reference>
<dbReference type="GeneID" id="72777233"/>
<name>A0A9E7MBF7_9EURY</name>
<feature type="transmembrane region" description="Helical" evidence="1">
    <location>
        <begin position="44"/>
        <end position="74"/>
    </location>
</feature>
<dbReference type="KEGG" id="thei:K1720_02775"/>
<evidence type="ECO:0000256" key="1">
    <source>
        <dbReference type="SAM" id="Phobius"/>
    </source>
</evidence>
<proteinExistence type="predicted"/>
<keyword evidence="1" id="KW-0812">Transmembrane</keyword>
<keyword evidence="1" id="KW-1133">Transmembrane helix</keyword>
<sequence length="78" mass="7924">MWRKALALGLVLMALGVAISGTVTEESLLVWKITHSEKMGGATITGGLAMGAVLIKAGIITTLAAATGWFLLVVGASL</sequence>
<dbReference type="EMBL" id="CP080572">
    <property type="protein sequence ID" value="USH00408.1"/>
    <property type="molecule type" value="Genomic_DNA"/>
</dbReference>
<dbReference type="RefSeq" id="WP_251949689.1">
    <property type="nucleotide sequence ID" value="NZ_CP080572.1"/>
</dbReference>
<gene>
    <name evidence="2" type="ORF">K1720_02775</name>
</gene>
<accession>A0A9E7MBF7</accession>
<organism evidence="2 3">
    <name type="scientific">Thermococcus argininiproducens</name>
    <dbReference type="NCBI Taxonomy" id="2866384"/>
    <lineage>
        <taxon>Archaea</taxon>
        <taxon>Methanobacteriati</taxon>
        <taxon>Methanobacteriota</taxon>
        <taxon>Thermococci</taxon>
        <taxon>Thermococcales</taxon>
        <taxon>Thermococcaceae</taxon>
        <taxon>Thermococcus</taxon>
    </lineage>
</organism>
<keyword evidence="3" id="KW-1185">Reference proteome</keyword>
<dbReference type="AlphaFoldDB" id="A0A9E7MBF7"/>
<protein>
    <submittedName>
        <fullName evidence="2">Uncharacterized protein</fullName>
    </submittedName>
</protein>
<evidence type="ECO:0000313" key="3">
    <source>
        <dbReference type="Proteomes" id="UP001056425"/>
    </source>
</evidence>
<evidence type="ECO:0000313" key="2">
    <source>
        <dbReference type="EMBL" id="USH00408.1"/>
    </source>
</evidence>
<dbReference type="Proteomes" id="UP001056425">
    <property type="component" value="Chromosome"/>
</dbReference>
<keyword evidence="1" id="KW-0472">Membrane</keyword>